<dbReference type="RefSeq" id="WP_159358133.1">
    <property type="nucleotide sequence ID" value="NZ_WMFC01000004.1"/>
</dbReference>
<evidence type="ECO:0000256" key="1">
    <source>
        <dbReference type="SAM" id="MobiDB-lite"/>
    </source>
</evidence>
<sequence length="421" mass="48938">MTEKEDSDQENIRDYHLAPKQKDRITSKDELSDASASPGEFLRNIRENKVEKIPDRIDRLFTDVRLLAEADFFTEEWDTEVWEQVDLSKEDWESWEWEPYLKELFEQEYEFDSRRPSQSDIQKETESPQSIELTNFGIELGHTLRLLSDSYLSEDDRFDLLVGIFVGLLQQGPDARYPGDEDVLEDTSGLVDKFEEKVRAWALMDSLSRQSTGSLQTNMSMRSSIIRNCVDSAGLTVSSPLIKYLLEEVEFSPLESEQTDRERTQEQREVESHVEELVENTDIDRVEELIEAVSDSMKLLVSMQGDAEDILSELYLYDGVHHREINYEGKNLQVILSLLAGEHEHSDSERYREWIQKPLIRQTSKEWQSSEWKTTKFGTLVGHVIDAEKPPGWLHKYVLEKDDLTSDEVKMIDQALSELVI</sequence>
<evidence type="ECO:0000313" key="3">
    <source>
        <dbReference type="Proteomes" id="UP000452321"/>
    </source>
</evidence>
<feature type="compositionally biased region" description="Basic and acidic residues" evidence="1">
    <location>
        <begin position="1"/>
        <end position="31"/>
    </location>
</feature>
<evidence type="ECO:0000313" key="2">
    <source>
        <dbReference type="EMBL" id="MYL67035.1"/>
    </source>
</evidence>
<accession>A0A6B1IV71</accession>
<comment type="caution">
    <text evidence="2">The sequence shown here is derived from an EMBL/GenBank/DDBJ whole genome shotgun (WGS) entry which is preliminary data.</text>
</comment>
<protein>
    <submittedName>
        <fullName evidence="2">Uncharacterized protein</fullName>
    </submittedName>
</protein>
<proteinExistence type="predicted"/>
<gene>
    <name evidence="2" type="ORF">GLW30_04760</name>
</gene>
<reference evidence="2 3" key="1">
    <citation type="submission" date="2019-11" db="EMBL/GenBank/DDBJ databases">
        <title>Genome sequences of 17 halophilic strains isolated from different environments.</title>
        <authorList>
            <person name="Furrow R.E."/>
        </authorList>
    </citation>
    <scope>NUCLEOTIDE SEQUENCE [LARGE SCALE GENOMIC DNA]</scope>
    <source>
        <strain evidence="2 3">22502_06_Cabo</strain>
    </source>
</reference>
<dbReference type="Proteomes" id="UP000452321">
    <property type="component" value="Unassembled WGS sequence"/>
</dbReference>
<dbReference type="EMBL" id="WMFC01000004">
    <property type="protein sequence ID" value="MYL67035.1"/>
    <property type="molecule type" value="Genomic_DNA"/>
</dbReference>
<dbReference type="AlphaFoldDB" id="A0A6B1IV71"/>
<name>A0A6B1IV71_9EURY</name>
<organism evidence="2 3">
    <name type="scientific">Halorubrum distributum</name>
    <dbReference type="NCBI Taxonomy" id="29283"/>
    <lineage>
        <taxon>Archaea</taxon>
        <taxon>Methanobacteriati</taxon>
        <taxon>Methanobacteriota</taxon>
        <taxon>Stenosarchaea group</taxon>
        <taxon>Halobacteria</taxon>
        <taxon>Halobacteriales</taxon>
        <taxon>Haloferacaceae</taxon>
        <taxon>Halorubrum</taxon>
        <taxon>Halorubrum distributum group</taxon>
    </lineage>
</organism>
<feature type="region of interest" description="Disordered" evidence="1">
    <location>
        <begin position="1"/>
        <end position="37"/>
    </location>
</feature>